<name>A0A6B0XWF0_9RHOB</name>
<dbReference type="Pfam" id="PF00565">
    <property type="entry name" value="SNase"/>
    <property type="match status" value="1"/>
</dbReference>
<dbReference type="InterPro" id="IPR035437">
    <property type="entry name" value="SNase_OB-fold_sf"/>
</dbReference>
<dbReference type="InterPro" id="IPR016071">
    <property type="entry name" value="Staphylococal_nuclease_OB-fold"/>
</dbReference>
<dbReference type="EMBL" id="VXRY01000082">
    <property type="protein sequence ID" value="MXY32878.1"/>
    <property type="molecule type" value="Genomic_DNA"/>
</dbReference>
<dbReference type="PANTHER" id="PTHR12302:SF26">
    <property type="entry name" value="BLR1266 PROTEIN"/>
    <property type="match status" value="1"/>
</dbReference>
<organism evidence="3">
    <name type="scientific">Boseongicola sp. SB0664_bin_43</name>
    <dbReference type="NCBI Taxonomy" id="2604844"/>
    <lineage>
        <taxon>Bacteria</taxon>
        <taxon>Pseudomonadati</taxon>
        <taxon>Pseudomonadota</taxon>
        <taxon>Alphaproteobacteria</taxon>
        <taxon>Rhodobacterales</taxon>
        <taxon>Paracoccaceae</taxon>
        <taxon>Boseongicola</taxon>
    </lineage>
</organism>
<dbReference type="SMART" id="SM00318">
    <property type="entry name" value="SNc"/>
    <property type="match status" value="1"/>
</dbReference>
<gene>
    <name evidence="3" type="ORF">F4Y60_02065</name>
</gene>
<protein>
    <submittedName>
        <fullName evidence="3">Thermonuclease family protein</fullName>
    </submittedName>
</protein>
<dbReference type="SUPFAM" id="SSF50199">
    <property type="entry name" value="Staphylococcal nuclease"/>
    <property type="match status" value="1"/>
</dbReference>
<evidence type="ECO:0000313" key="3">
    <source>
        <dbReference type="EMBL" id="MXY32878.1"/>
    </source>
</evidence>
<evidence type="ECO:0000256" key="1">
    <source>
        <dbReference type="SAM" id="SignalP"/>
    </source>
</evidence>
<proteinExistence type="predicted"/>
<sequence>MTRCVHLSPALVLAAFLAFSGTSPAALAQDLVSGPARVIDGDTVEVQGVRIRMHGIDAPESEQECLDAAGKAYSCGQVATNALASMVGRGSVGCRVRDTDRYGRLIAVCYRHGVDLNAWMVRDGHALAYRRYSGDYVPHEIAARARRAGVWQGRFVAPWDWRRGVR</sequence>
<evidence type="ECO:0000259" key="2">
    <source>
        <dbReference type="PROSITE" id="PS50830"/>
    </source>
</evidence>
<dbReference type="PROSITE" id="PS50830">
    <property type="entry name" value="TNASE_3"/>
    <property type="match status" value="1"/>
</dbReference>
<dbReference type="PANTHER" id="PTHR12302">
    <property type="entry name" value="EBNA2 BINDING PROTEIN P100"/>
    <property type="match status" value="1"/>
</dbReference>
<feature type="signal peptide" evidence="1">
    <location>
        <begin position="1"/>
        <end position="28"/>
    </location>
</feature>
<accession>A0A6B0XWF0</accession>
<comment type="caution">
    <text evidence="3">The sequence shown here is derived from an EMBL/GenBank/DDBJ whole genome shotgun (WGS) entry which is preliminary data.</text>
</comment>
<dbReference type="Gene3D" id="2.40.50.90">
    <property type="match status" value="1"/>
</dbReference>
<keyword evidence="1" id="KW-0732">Signal</keyword>
<dbReference type="AlphaFoldDB" id="A0A6B0XWF0"/>
<feature type="chain" id="PRO_5025456442" evidence="1">
    <location>
        <begin position="29"/>
        <end position="166"/>
    </location>
</feature>
<reference evidence="3" key="1">
    <citation type="submission" date="2019-09" db="EMBL/GenBank/DDBJ databases">
        <title>Characterisation of the sponge microbiome using genome-centric metagenomics.</title>
        <authorList>
            <person name="Engelberts J.P."/>
            <person name="Robbins S.J."/>
            <person name="De Goeij J.M."/>
            <person name="Aranda M."/>
            <person name="Bell S.C."/>
            <person name="Webster N.S."/>
        </authorList>
    </citation>
    <scope>NUCLEOTIDE SEQUENCE</scope>
    <source>
        <strain evidence="3">SB0664_bin_43</strain>
    </source>
</reference>
<feature type="domain" description="TNase-like" evidence="2">
    <location>
        <begin position="37"/>
        <end position="153"/>
    </location>
</feature>